<dbReference type="PANTHER" id="PTHR43791:SF101">
    <property type="entry name" value="HIGH-AFFINITY NICOTINIC ACID TRANSPORTER"/>
    <property type="match status" value="1"/>
</dbReference>
<feature type="transmembrane region" description="Helical" evidence="7">
    <location>
        <begin position="133"/>
        <end position="156"/>
    </location>
</feature>
<keyword evidence="4 7" id="KW-1133">Transmembrane helix</keyword>
<feature type="transmembrane region" description="Helical" evidence="7">
    <location>
        <begin position="201"/>
        <end position="221"/>
    </location>
</feature>
<organism evidence="9 10">
    <name type="scientific">Elasticomyces elasticus</name>
    <dbReference type="NCBI Taxonomy" id="574655"/>
    <lineage>
        <taxon>Eukaryota</taxon>
        <taxon>Fungi</taxon>
        <taxon>Dikarya</taxon>
        <taxon>Ascomycota</taxon>
        <taxon>Pezizomycotina</taxon>
        <taxon>Dothideomycetes</taxon>
        <taxon>Dothideomycetidae</taxon>
        <taxon>Mycosphaerellales</taxon>
        <taxon>Teratosphaeriaceae</taxon>
        <taxon>Elasticomyces</taxon>
    </lineage>
</organism>
<dbReference type="InterPro" id="IPR020846">
    <property type="entry name" value="MFS_dom"/>
</dbReference>
<evidence type="ECO:0000259" key="8">
    <source>
        <dbReference type="PROSITE" id="PS50850"/>
    </source>
</evidence>
<evidence type="ECO:0000256" key="1">
    <source>
        <dbReference type="ARBA" id="ARBA00004141"/>
    </source>
</evidence>
<evidence type="ECO:0000256" key="7">
    <source>
        <dbReference type="SAM" id="Phobius"/>
    </source>
</evidence>
<evidence type="ECO:0000313" key="10">
    <source>
        <dbReference type="Proteomes" id="UP001310594"/>
    </source>
</evidence>
<feature type="transmembrane region" description="Helical" evidence="7">
    <location>
        <begin position="361"/>
        <end position="383"/>
    </location>
</feature>
<feature type="transmembrane region" description="Helical" evidence="7">
    <location>
        <begin position="294"/>
        <end position="324"/>
    </location>
</feature>
<keyword evidence="2" id="KW-0813">Transport</keyword>
<proteinExistence type="predicted"/>
<feature type="transmembrane region" description="Helical" evidence="7">
    <location>
        <begin position="428"/>
        <end position="450"/>
    </location>
</feature>
<dbReference type="SUPFAM" id="SSF103473">
    <property type="entry name" value="MFS general substrate transporter"/>
    <property type="match status" value="1"/>
</dbReference>
<evidence type="ECO:0000256" key="6">
    <source>
        <dbReference type="SAM" id="MobiDB-lite"/>
    </source>
</evidence>
<feature type="transmembrane region" description="Helical" evidence="7">
    <location>
        <begin position="395"/>
        <end position="416"/>
    </location>
</feature>
<feature type="transmembrane region" description="Helical" evidence="7">
    <location>
        <begin position="336"/>
        <end position="355"/>
    </location>
</feature>
<reference evidence="9" key="1">
    <citation type="submission" date="2023-08" db="EMBL/GenBank/DDBJ databases">
        <title>Black Yeasts Isolated from many extreme environments.</title>
        <authorList>
            <person name="Coleine C."/>
            <person name="Stajich J.E."/>
            <person name="Selbmann L."/>
        </authorList>
    </citation>
    <scope>NUCLEOTIDE SEQUENCE</scope>
    <source>
        <strain evidence="9">CCFEE 5810</strain>
    </source>
</reference>
<feature type="transmembrane region" description="Helical" evidence="7">
    <location>
        <begin position="37"/>
        <end position="54"/>
    </location>
</feature>
<dbReference type="Proteomes" id="UP001310594">
    <property type="component" value="Unassembled WGS sequence"/>
</dbReference>
<dbReference type="FunFam" id="1.20.1250.20:FF:000018">
    <property type="entry name" value="MFS transporter permease"/>
    <property type="match status" value="1"/>
</dbReference>
<feature type="domain" description="Major facilitator superfamily (MFS) profile" evidence="8">
    <location>
        <begin position="41"/>
        <end position="457"/>
    </location>
</feature>
<comment type="caution">
    <text evidence="9">The sequence shown here is derived from an EMBL/GenBank/DDBJ whole genome shotgun (WGS) entry which is preliminary data.</text>
</comment>
<keyword evidence="3 7" id="KW-0812">Transmembrane</keyword>
<feature type="transmembrane region" description="Helical" evidence="7">
    <location>
        <begin position="107"/>
        <end position="127"/>
    </location>
</feature>
<dbReference type="PANTHER" id="PTHR43791">
    <property type="entry name" value="PERMEASE-RELATED"/>
    <property type="match status" value="1"/>
</dbReference>
<dbReference type="FunFam" id="1.20.1250.20:FF:000013">
    <property type="entry name" value="MFS general substrate transporter"/>
    <property type="match status" value="1"/>
</dbReference>
<dbReference type="GO" id="GO:0016020">
    <property type="term" value="C:membrane"/>
    <property type="evidence" value="ECO:0007669"/>
    <property type="project" value="UniProtKB-SubCell"/>
</dbReference>
<gene>
    <name evidence="9" type="primary">TNA1_1</name>
    <name evidence="9" type="ORF">LTR97_003258</name>
</gene>
<dbReference type="AlphaFoldDB" id="A0AAN8A3Y3"/>
<dbReference type="PROSITE" id="PS50850">
    <property type="entry name" value="MFS"/>
    <property type="match status" value="1"/>
</dbReference>
<comment type="subcellular location">
    <subcellularLocation>
        <location evidence="1">Membrane</location>
        <topology evidence="1">Multi-pass membrane protein</topology>
    </subcellularLocation>
</comment>
<feature type="transmembrane region" description="Helical" evidence="7">
    <location>
        <begin position="270"/>
        <end position="288"/>
    </location>
</feature>
<evidence type="ECO:0000313" key="9">
    <source>
        <dbReference type="EMBL" id="KAK5704243.1"/>
    </source>
</evidence>
<evidence type="ECO:0000256" key="4">
    <source>
        <dbReference type="ARBA" id="ARBA00022989"/>
    </source>
</evidence>
<accession>A0AAN8A3Y3</accession>
<keyword evidence="5 7" id="KW-0472">Membrane</keyword>
<protein>
    <submittedName>
        <fullName evidence="9">High-affinity nicotinic acid transporter</fullName>
    </submittedName>
</protein>
<sequence length="501" mass="55288">MDEKNDPDLSSRDADSGERTEGETIDLQAERKIVRKMDLNLISVFGMLYLFSFLDRSNIGNANLTGFSKDLGLVGNQYGAAVSVVYATYVLFEPFWNVMLKILTPKLLMTGSCLAWSALTIGTAFVTNFSQLIGVRVLLGAAEAAIIPCVFMYITMAYNRDEYAVRHTYVFAFSAISGAFGGLLAFGLTRVETAGLHGWQWLYLVEGMISFSLAPITFIWLPNSVSEARWLKQSEKDILAMRLARNRGAYDEKERFSWSELRRCLKDPKVYIQAISHFGIDTTLYALTTFMPRIIAGLGFTTTINAQLLTVPVYAIAAISYLIIGWLSDRTKLRSPFLIGVLCSCLIGYIILAVPSTSVGARYFAVFLVAIGIYASTSLNLVWASCNHAGYFKRALATGVIQLVGNSAGAAIGFIFKAQDAPRYLEGMHFAIGMTLMSICLTAINMFIVIRTNRQKRKLIAEGAPDDPSLAGERNDGSNPWRPAISRPPNIYKLRPCVLAC</sequence>
<feature type="transmembrane region" description="Helical" evidence="7">
    <location>
        <begin position="168"/>
        <end position="189"/>
    </location>
</feature>
<name>A0AAN8A3Y3_9PEZI</name>
<evidence type="ECO:0000256" key="3">
    <source>
        <dbReference type="ARBA" id="ARBA00022692"/>
    </source>
</evidence>
<dbReference type="InterPro" id="IPR011701">
    <property type="entry name" value="MFS"/>
</dbReference>
<dbReference type="Pfam" id="PF07690">
    <property type="entry name" value="MFS_1"/>
    <property type="match status" value="1"/>
</dbReference>
<dbReference type="GO" id="GO:0022857">
    <property type="term" value="F:transmembrane transporter activity"/>
    <property type="evidence" value="ECO:0007669"/>
    <property type="project" value="InterPro"/>
</dbReference>
<evidence type="ECO:0000256" key="5">
    <source>
        <dbReference type="ARBA" id="ARBA00023136"/>
    </source>
</evidence>
<dbReference type="EMBL" id="JAVRQU010000004">
    <property type="protein sequence ID" value="KAK5704243.1"/>
    <property type="molecule type" value="Genomic_DNA"/>
</dbReference>
<evidence type="ECO:0000256" key="2">
    <source>
        <dbReference type="ARBA" id="ARBA00022448"/>
    </source>
</evidence>
<feature type="region of interest" description="Disordered" evidence="6">
    <location>
        <begin position="1"/>
        <end position="22"/>
    </location>
</feature>
<feature type="transmembrane region" description="Helical" evidence="7">
    <location>
        <begin position="74"/>
        <end position="95"/>
    </location>
</feature>
<dbReference type="Gene3D" id="1.20.1250.20">
    <property type="entry name" value="MFS general substrate transporter like domains"/>
    <property type="match status" value="2"/>
</dbReference>
<dbReference type="InterPro" id="IPR036259">
    <property type="entry name" value="MFS_trans_sf"/>
</dbReference>